<protein>
    <submittedName>
        <fullName evidence="2">Uncharacterized protein</fullName>
    </submittedName>
</protein>
<proteinExistence type="predicted"/>
<keyword evidence="1" id="KW-0812">Transmembrane</keyword>
<feature type="transmembrane region" description="Helical" evidence="1">
    <location>
        <begin position="27"/>
        <end position="47"/>
    </location>
</feature>
<evidence type="ECO:0000256" key="1">
    <source>
        <dbReference type="SAM" id="Phobius"/>
    </source>
</evidence>
<sequence length="50" mass="5377">MPYTVCGSHVFATPNAPVRHRRRARSVLSAVFRTPAALVLCLLALGISSL</sequence>
<keyword evidence="1" id="KW-0472">Membrane</keyword>
<dbReference type="EMBL" id="GBXM01079005">
    <property type="protein sequence ID" value="JAH29572.1"/>
    <property type="molecule type" value="Transcribed_RNA"/>
</dbReference>
<keyword evidence="1" id="KW-1133">Transmembrane helix</keyword>
<name>A0A0E9RL80_ANGAN</name>
<organism evidence="2">
    <name type="scientific">Anguilla anguilla</name>
    <name type="common">European freshwater eel</name>
    <name type="synonym">Muraena anguilla</name>
    <dbReference type="NCBI Taxonomy" id="7936"/>
    <lineage>
        <taxon>Eukaryota</taxon>
        <taxon>Metazoa</taxon>
        <taxon>Chordata</taxon>
        <taxon>Craniata</taxon>
        <taxon>Vertebrata</taxon>
        <taxon>Euteleostomi</taxon>
        <taxon>Actinopterygii</taxon>
        <taxon>Neopterygii</taxon>
        <taxon>Teleostei</taxon>
        <taxon>Anguilliformes</taxon>
        <taxon>Anguillidae</taxon>
        <taxon>Anguilla</taxon>
    </lineage>
</organism>
<evidence type="ECO:0000313" key="2">
    <source>
        <dbReference type="EMBL" id="JAH29572.1"/>
    </source>
</evidence>
<reference evidence="2" key="2">
    <citation type="journal article" date="2015" name="Fish Shellfish Immunol.">
        <title>Early steps in the European eel (Anguilla anguilla)-Vibrio vulnificus interaction in the gills: Role of the RtxA13 toxin.</title>
        <authorList>
            <person name="Callol A."/>
            <person name="Pajuelo D."/>
            <person name="Ebbesson L."/>
            <person name="Teles M."/>
            <person name="MacKenzie S."/>
            <person name="Amaro C."/>
        </authorList>
    </citation>
    <scope>NUCLEOTIDE SEQUENCE</scope>
</reference>
<reference evidence="2" key="1">
    <citation type="submission" date="2014-11" db="EMBL/GenBank/DDBJ databases">
        <authorList>
            <person name="Amaro Gonzalez C."/>
        </authorList>
    </citation>
    <scope>NUCLEOTIDE SEQUENCE</scope>
</reference>
<accession>A0A0E9RL80</accession>
<dbReference type="AlphaFoldDB" id="A0A0E9RL80"/>